<evidence type="ECO:0000256" key="2">
    <source>
        <dbReference type="ARBA" id="ARBA00022475"/>
    </source>
</evidence>
<keyword evidence="2" id="KW-1003">Cell membrane</keyword>
<evidence type="ECO:0000313" key="9">
    <source>
        <dbReference type="Proteomes" id="UP000283254"/>
    </source>
</evidence>
<dbReference type="GO" id="GO:0005886">
    <property type="term" value="C:plasma membrane"/>
    <property type="evidence" value="ECO:0007669"/>
    <property type="project" value="UniProtKB-SubCell"/>
</dbReference>
<keyword evidence="4 6" id="KW-1133">Transmembrane helix</keyword>
<dbReference type="AlphaFoldDB" id="A0A422QKF5"/>
<keyword evidence="5 6" id="KW-0472">Membrane</keyword>
<feature type="transmembrane region" description="Helical" evidence="6">
    <location>
        <begin position="757"/>
        <end position="775"/>
    </location>
</feature>
<evidence type="ECO:0000256" key="3">
    <source>
        <dbReference type="ARBA" id="ARBA00022692"/>
    </source>
</evidence>
<comment type="subcellular location">
    <subcellularLocation>
        <location evidence="1">Cell membrane</location>
        <topology evidence="1">Multi-pass membrane protein</topology>
    </subcellularLocation>
</comment>
<dbReference type="InterPro" id="IPR004869">
    <property type="entry name" value="MMPL_dom"/>
</dbReference>
<dbReference type="InterPro" id="IPR000731">
    <property type="entry name" value="SSD"/>
</dbReference>
<feature type="transmembrane region" description="Helical" evidence="6">
    <location>
        <begin position="279"/>
        <end position="300"/>
    </location>
</feature>
<feature type="transmembrane region" description="Helical" evidence="6">
    <location>
        <begin position="650"/>
        <end position="669"/>
    </location>
</feature>
<dbReference type="PROSITE" id="PS50156">
    <property type="entry name" value="SSD"/>
    <property type="match status" value="1"/>
</dbReference>
<feature type="transmembrane region" description="Helical" evidence="6">
    <location>
        <begin position="731"/>
        <end position="751"/>
    </location>
</feature>
<name>A0A422QKF5_9BURK</name>
<dbReference type="PANTHER" id="PTHR33406">
    <property type="entry name" value="MEMBRANE PROTEIN MJ1562-RELATED"/>
    <property type="match status" value="1"/>
</dbReference>
<dbReference type="RefSeq" id="WP_123069880.1">
    <property type="nucleotide sequence ID" value="NZ_JSAB01000117.1"/>
</dbReference>
<gene>
    <name evidence="8" type="ORF">NM04_12640</name>
</gene>
<protein>
    <submittedName>
        <fullName evidence="8">Exporter</fullName>
    </submittedName>
</protein>
<keyword evidence="3 6" id="KW-0812">Transmembrane</keyword>
<comment type="caution">
    <text evidence="8">The sequence shown here is derived from an EMBL/GenBank/DDBJ whole genome shotgun (WGS) entry which is preliminary data.</text>
</comment>
<evidence type="ECO:0000259" key="7">
    <source>
        <dbReference type="PROSITE" id="PS50156"/>
    </source>
</evidence>
<evidence type="ECO:0000313" key="8">
    <source>
        <dbReference type="EMBL" id="RNF30433.1"/>
    </source>
</evidence>
<dbReference type="SUPFAM" id="SSF82866">
    <property type="entry name" value="Multidrug efflux transporter AcrB transmembrane domain"/>
    <property type="match status" value="2"/>
</dbReference>
<feature type="transmembrane region" description="Helical" evidence="6">
    <location>
        <begin position="348"/>
        <end position="368"/>
    </location>
</feature>
<evidence type="ECO:0000256" key="5">
    <source>
        <dbReference type="ARBA" id="ARBA00023136"/>
    </source>
</evidence>
<feature type="transmembrane region" description="Helical" evidence="6">
    <location>
        <begin position="253"/>
        <end position="272"/>
    </location>
</feature>
<dbReference type="EMBL" id="JSAB01000117">
    <property type="protein sequence ID" value="RNF30433.1"/>
    <property type="molecule type" value="Genomic_DNA"/>
</dbReference>
<feature type="transmembrane region" description="Helical" evidence="6">
    <location>
        <begin position="426"/>
        <end position="445"/>
    </location>
</feature>
<feature type="transmembrane region" description="Helical" evidence="6">
    <location>
        <begin position="374"/>
        <end position="393"/>
    </location>
</feature>
<evidence type="ECO:0000256" key="4">
    <source>
        <dbReference type="ARBA" id="ARBA00022989"/>
    </source>
</evidence>
<dbReference type="Gene3D" id="1.20.1640.10">
    <property type="entry name" value="Multidrug efflux transporter AcrB transmembrane domain"/>
    <property type="match status" value="2"/>
</dbReference>
<reference evidence="8" key="1">
    <citation type="submission" date="2014-10" db="EMBL/GenBank/DDBJ databases">
        <title>Massilia sp. genome.</title>
        <authorList>
            <person name="Xu B."/>
            <person name="Dai L."/>
            <person name="Huang Z."/>
        </authorList>
    </citation>
    <scope>NUCLEOTIDE SEQUENCE [LARGE SCALE GENOMIC DNA]</scope>
    <source>
        <strain evidence="8">CFS-1</strain>
    </source>
</reference>
<evidence type="ECO:0000256" key="1">
    <source>
        <dbReference type="ARBA" id="ARBA00004651"/>
    </source>
</evidence>
<feature type="transmembrane region" description="Helical" evidence="6">
    <location>
        <begin position="306"/>
        <end position="327"/>
    </location>
</feature>
<accession>A0A422QKF5</accession>
<dbReference type="InterPro" id="IPR050545">
    <property type="entry name" value="Mycobact_MmpL"/>
</dbReference>
<dbReference type="Proteomes" id="UP000283254">
    <property type="component" value="Unassembled WGS sequence"/>
</dbReference>
<sequence length="792" mass="85079">MIVQRRLALAWALVVCLLVGHNAWLWIGQRIAPNTDILALLPLEKRDPVLQQSFTHMVDSAQQRVVVLVGAREWQAAGQAADAYRQALAPHAGLLAFDAMGDDTQAGWLASLQPHATLLVGAEQERRMRTEPARFWVDDALARLYNAFSGPKLGSFRDDPFGLFAGWAQERAGETPVRPRDGRLFVAGEGREYVLLTYTLKQPAFSLGAQDAAVPLLEQAAAAARRAVPDVEVITAGVVLHAAAAGRQASREIHTIGVGSLVGIVLLTWLTFRTLKPIGLTLVAIGVGFLGALSVCWLLFGQIHLLTLVFGASLIGVAQDYGIYFLCHRLRADPALDSPALLRRLLPSLGLTLLAAVIGYLGLALTPFPGLRHMAVFSALGLVFAWLTVVCWFPRLISADTLEAGWLAQRYRSLVRHWPRLSARPVSMALVLALAAVSLGGWLQLTTNDDIRSLQSSPPGLVQDQIKLGKLLDAPSPVQYFLVRGASAEQVLQREEALKRRLDSLIGARHIAGYQALSNWVPSARAQSERLALVEDKLLRAGGPLTMLAAEIGEDPEWAAVTAAHLRGNAKPMLVDDFLRSAAAEPWRHLWLDAIDDGSAQVHASIVALRGLRYASLPVLAGAADGLDGVQWVDKVGGISAVLGSYRATMAWVVLSAYAVVFAVLFPRYRGRTWRVLAPTAAASVLAVALLGYSGQHLQLFHVLALMLLLGVGVDYGIFMQEESGEGGDAPWLAVGLSAASTILSFGLLALSGTPALQAFGLTMLVGAALVWLFAPCFSVSKESHHATPVLA</sequence>
<organism evidence="8 9">
    <name type="scientific">Massilia aurea</name>
    <dbReference type="NCBI Taxonomy" id="373040"/>
    <lineage>
        <taxon>Bacteria</taxon>
        <taxon>Pseudomonadati</taxon>
        <taxon>Pseudomonadota</taxon>
        <taxon>Betaproteobacteria</taxon>
        <taxon>Burkholderiales</taxon>
        <taxon>Oxalobacteraceae</taxon>
        <taxon>Telluria group</taxon>
        <taxon>Massilia</taxon>
    </lineage>
</organism>
<dbReference type="OrthoDB" id="9780358at2"/>
<keyword evidence="9" id="KW-1185">Reference proteome</keyword>
<dbReference type="Pfam" id="PF03176">
    <property type="entry name" value="MMPL"/>
    <property type="match status" value="1"/>
</dbReference>
<proteinExistence type="predicted"/>
<feature type="transmembrane region" description="Helical" evidence="6">
    <location>
        <begin position="700"/>
        <end position="719"/>
    </location>
</feature>
<dbReference type="PANTHER" id="PTHR33406:SF13">
    <property type="entry name" value="MEMBRANE PROTEIN YDFJ"/>
    <property type="match status" value="1"/>
</dbReference>
<evidence type="ECO:0000256" key="6">
    <source>
        <dbReference type="SAM" id="Phobius"/>
    </source>
</evidence>
<feature type="transmembrane region" description="Helical" evidence="6">
    <location>
        <begin position="676"/>
        <end position="694"/>
    </location>
</feature>
<feature type="domain" description="SSD" evidence="7">
    <location>
        <begin position="342"/>
        <end position="399"/>
    </location>
</feature>